<organism evidence="2 3">
    <name type="scientific">Heyndrickxia coagulans</name>
    <name type="common">Weizmannia coagulans</name>
    <dbReference type="NCBI Taxonomy" id="1398"/>
    <lineage>
        <taxon>Bacteria</taxon>
        <taxon>Bacillati</taxon>
        <taxon>Bacillota</taxon>
        <taxon>Bacilli</taxon>
        <taxon>Bacillales</taxon>
        <taxon>Bacillaceae</taxon>
        <taxon>Heyndrickxia</taxon>
    </lineage>
</organism>
<feature type="transmembrane region" description="Helical" evidence="1">
    <location>
        <begin position="118"/>
        <end position="134"/>
    </location>
</feature>
<evidence type="ECO:0000313" key="3">
    <source>
        <dbReference type="Proteomes" id="UP000075304"/>
    </source>
</evidence>
<keyword evidence="1" id="KW-0472">Membrane</keyword>
<feature type="transmembrane region" description="Helical" evidence="1">
    <location>
        <begin position="146"/>
        <end position="162"/>
    </location>
</feature>
<comment type="caution">
    <text evidence="2">The sequence shown here is derived from an EMBL/GenBank/DDBJ whole genome shotgun (WGS) entry which is preliminary data.</text>
</comment>
<feature type="transmembrane region" description="Helical" evidence="1">
    <location>
        <begin position="372"/>
        <end position="389"/>
    </location>
</feature>
<dbReference type="AlphaFoldDB" id="A0A150JYP3"/>
<feature type="transmembrane region" description="Helical" evidence="1">
    <location>
        <begin position="169"/>
        <end position="188"/>
    </location>
</feature>
<dbReference type="RefSeq" id="WP_061575690.1">
    <property type="nucleotide sequence ID" value="NZ_JAABON010000055.1"/>
</dbReference>
<keyword evidence="1" id="KW-1133">Transmembrane helix</keyword>
<feature type="transmembrane region" description="Helical" evidence="1">
    <location>
        <begin position="12"/>
        <end position="31"/>
    </location>
</feature>
<sequence length="517" mass="60348">MKREIAFKREKFSLYIAVFLFLYAFVLMLFFTESSPLFAINEWVDANAFFTVGKGMANGLVPYRDLFEQKGPLLYALHAIAYTISPKTFLGVYCLESAAMFINLIFIQKISNLYLKRLPSMLVAVIFPIFFLNSNSFRFGDSAEEFATPFLIIFFYLVLNHLKKESDFTFSWLVYLINGFMAGCVFWIKFTLLGAWIGFYFALFIIFTVQKKWKDEVRAVLFTITGLFLSCVPWLCYFGLHHAISDLINVYLKFNLFMYSSQLSFIGKLINCAVLFGEFFNRNWEMKLIMMIGIIDFLLTRKFFVNKMQKYLLASMISFLILGVYIGGRSYPYYYLIIVPVIMFGLISIGYYLQSAYEKSDFNILNHVNWDVVFATAFLSLVLCFGYNSNIKESKFFVRFPPAQQTFAKVINQTPNPTLLNYGALDGGFYLAANIVPNVKYFEKQNIDPKIYPENMQAQNRYIMEKKVKFVVIRQSRWKSGPPHIPLLKQNYRLVKKQFQMVEGKPYDYLLYKLKSD</sequence>
<evidence type="ECO:0000313" key="2">
    <source>
        <dbReference type="EMBL" id="KYC62465.1"/>
    </source>
</evidence>
<feature type="transmembrane region" description="Helical" evidence="1">
    <location>
        <begin position="221"/>
        <end position="244"/>
    </location>
</feature>
<feature type="transmembrane region" description="Helical" evidence="1">
    <location>
        <begin position="333"/>
        <end position="352"/>
    </location>
</feature>
<reference evidence="2 3" key="1">
    <citation type="submission" date="2016-01" db="EMBL/GenBank/DDBJ databases">
        <title>Genome Sequences of Twelve Sporeforming Bacillus Species Isolated from Foods.</title>
        <authorList>
            <person name="Berendsen E.M."/>
            <person name="Wells-Bennik M.H."/>
            <person name="Krawcyk A.O."/>
            <person name="De Jong A."/>
            <person name="Holsappel S."/>
            <person name="Eijlander R.T."/>
            <person name="Kuipers O.P."/>
        </authorList>
    </citation>
    <scope>NUCLEOTIDE SEQUENCE [LARGE SCALE GENOMIC DNA]</scope>
    <source>
        <strain evidence="2 3">B4099</strain>
    </source>
</reference>
<gene>
    <name evidence="2" type="ORF">B4099_3767</name>
</gene>
<proteinExistence type="predicted"/>
<feature type="transmembrane region" description="Helical" evidence="1">
    <location>
        <begin position="88"/>
        <end position="106"/>
    </location>
</feature>
<protein>
    <recommendedName>
        <fullName evidence="4">Glycosyltransferase RgtA/B/C/D-like domain-containing protein</fullName>
    </recommendedName>
</protein>
<feature type="transmembrane region" description="Helical" evidence="1">
    <location>
        <begin position="194"/>
        <end position="209"/>
    </location>
</feature>
<feature type="transmembrane region" description="Helical" evidence="1">
    <location>
        <begin position="256"/>
        <end position="276"/>
    </location>
</feature>
<evidence type="ECO:0008006" key="4">
    <source>
        <dbReference type="Google" id="ProtNLM"/>
    </source>
</evidence>
<keyword evidence="1" id="KW-0812">Transmembrane</keyword>
<evidence type="ECO:0000256" key="1">
    <source>
        <dbReference type="SAM" id="Phobius"/>
    </source>
</evidence>
<dbReference type="EMBL" id="LQYI01000123">
    <property type="protein sequence ID" value="KYC62465.1"/>
    <property type="molecule type" value="Genomic_DNA"/>
</dbReference>
<dbReference type="PATRIC" id="fig|1398.25.peg.1027"/>
<feature type="transmembrane region" description="Helical" evidence="1">
    <location>
        <begin position="311"/>
        <end position="328"/>
    </location>
</feature>
<accession>A0A150JYP3</accession>
<dbReference type="Proteomes" id="UP000075304">
    <property type="component" value="Unassembled WGS sequence"/>
</dbReference>
<name>A0A150JYP3_HEYCO</name>